<feature type="active site" description="Glycyl thioester intermediate; for adenylyltransferase activity" evidence="11">
    <location>
        <position position="194"/>
    </location>
</feature>
<evidence type="ECO:0000256" key="10">
    <source>
        <dbReference type="ARBA" id="ARBA00023268"/>
    </source>
</evidence>
<dbReference type="Pfam" id="PF00581">
    <property type="entry name" value="Rhodanese"/>
    <property type="match status" value="1"/>
</dbReference>
<gene>
    <name evidence="13" type="ORF">DSTB1V02_LOCUS1529</name>
</gene>
<dbReference type="NCBIfam" id="NF004281">
    <property type="entry name" value="PRK05690.1"/>
    <property type="match status" value="1"/>
</dbReference>
<dbReference type="AlphaFoldDB" id="A0A7R8X075"/>
<keyword evidence="14" id="KW-1185">Reference proteome</keyword>
<dbReference type="GO" id="GO:0046872">
    <property type="term" value="F:metal ion binding"/>
    <property type="evidence" value="ECO:0007669"/>
    <property type="project" value="UniProtKB-KW"/>
</dbReference>
<dbReference type="PANTHER" id="PTHR10953">
    <property type="entry name" value="UBIQUITIN-ACTIVATING ENZYME E1"/>
    <property type="match status" value="1"/>
</dbReference>
<evidence type="ECO:0000256" key="6">
    <source>
        <dbReference type="ARBA" id="ARBA00022741"/>
    </source>
</evidence>
<dbReference type="GO" id="GO:0042292">
    <property type="term" value="F:URM1 activating enzyme activity"/>
    <property type="evidence" value="ECO:0007669"/>
    <property type="project" value="TreeGrafter"/>
</dbReference>
<feature type="binding site" evidence="11">
    <location>
        <position position="177"/>
    </location>
    <ligand>
        <name>Zn(2+)</name>
        <dbReference type="ChEBI" id="CHEBI:29105"/>
    </ligand>
</feature>
<name>A0A7R8X075_9CRUS</name>
<dbReference type="GO" id="GO:0070566">
    <property type="term" value="F:adenylyltransferase activity"/>
    <property type="evidence" value="ECO:0007669"/>
    <property type="project" value="InterPro"/>
</dbReference>
<evidence type="ECO:0000256" key="3">
    <source>
        <dbReference type="ARBA" id="ARBA00022679"/>
    </source>
</evidence>
<dbReference type="GO" id="GO:0032447">
    <property type="term" value="P:protein urmylation"/>
    <property type="evidence" value="ECO:0007669"/>
    <property type="project" value="TreeGrafter"/>
</dbReference>
<feature type="binding site" evidence="11">
    <location>
        <position position="252"/>
    </location>
    <ligand>
        <name>Zn(2+)</name>
        <dbReference type="ChEBI" id="CHEBI:29105"/>
    </ligand>
</feature>
<feature type="active site" description="Cysteine persulfide intermediate; for sulfurtransferase activity" evidence="11">
    <location>
        <position position="366"/>
    </location>
</feature>
<keyword evidence="8 11" id="KW-0067">ATP-binding</keyword>
<evidence type="ECO:0000256" key="11">
    <source>
        <dbReference type="HAMAP-Rule" id="MF_03049"/>
    </source>
</evidence>
<evidence type="ECO:0000259" key="12">
    <source>
        <dbReference type="PROSITE" id="PS50206"/>
    </source>
</evidence>
<organism evidence="13">
    <name type="scientific">Darwinula stevensoni</name>
    <dbReference type="NCBI Taxonomy" id="69355"/>
    <lineage>
        <taxon>Eukaryota</taxon>
        <taxon>Metazoa</taxon>
        <taxon>Ecdysozoa</taxon>
        <taxon>Arthropoda</taxon>
        <taxon>Crustacea</taxon>
        <taxon>Oligostraca</taxon>
        <taxon>Ostracoda</taxon>
        <taxon>Podocopa</taxon>
        <taxon>Podocopida</taxon>
        <taxon>Darwinulocopina</taxon>
        <taxon>Darwinuloidea</taxon>
        <taxon>Darwinulidae</taxon>
        <taxon>Darwinula</taxon>
    </lineage>
</organism>
<feature type="domain" description="Rhodanese" evidence="12">
    <location>
        <begin position="304"/>
        <end position="409"/>
    </location>
</feature>
<feature type="binding site" evidence="11">
    <location>
        <begin position="75"/>
        <end position="79"/>
    </location>
    <ligand>
        <name>ATP</name>
        <dbReference type="ChEBI" id="CHEBI:30616"/>
    </ligand>
</feature>
<keyword evidence="7 11" id="KW-0862">Zinc</keyword>
<dbReference type="UniPathway" id="UPA00988"/>
<dbReference type="PANTHER" id="PTHR10953:SF102">
    <property type="entry name" value="ADENYLYLTRANSFERASE AND SULFURTRANSFERASE MOCS3"/>
    <property type="match status" value="1"/>
</dbReference>
<dbReference type="CDD" id="cd00757">
    <property type="entry name" value="ThiF_MoeB_HesA_family"/>
    <property type="match status" value="1"/>
</dbReference>
<keyword evidence="4 11" id="KW-0819">tRNA processing</keyword>
<sequence>MMTSKRANGLENEEITRYSRQLILPEIGVQGQLTLKKTSVLIVGAGGLGCPCAIYLAAAGLGKLGLVDYDDVELNNLHRQILHTEERVNVSKADSAAQSISQLNSLVTIETHRTQLNKDNAKDIIEKYEVIVDATDNVATRYLLNDACVLLKKPLVSGSALRFEGQLTVYSHEGGPCYRCLFPSPPPPDTVTNCSDGGVLGVVPGVIGTLQALEVMKIALKIGEPLVGRLLLFDALPCSFRTIKLRPRKDDCLVCGKAPKITQLIDYEEFCGAPACDKDAGVHLLEPHQRLSVQALQEILQRKERQRHLLIDVRSEIEMDICALPESLNVPMSKLENAESISMICAEIAHRQINPQQDLLPVYVVCRKGNDSQKAVKLLEGLLKDKNIDLKDIKGGLHAWTREVDSSFPIY</sequence>
<dbReference type="SUPFAM" id="SSF69572">
    <property type="entry name" value="Activating enzymes of the ubiquitin-like proteins"/>
    <property type="match status" value="1"/>
</dbReference>
<dbReference type="Gene3D" id="3.40.250.10">
    <property type="entry name" value="Rhodanese-like domain"/>
    <property type="match status" value="1"/>
</dbReference>
<proteinExistence type="inferred from homology"/>
<dbReference type="FunFam" id="3.40.50.720:FF:000206">
    <property type="entry name" value="Adenylyltransferase and sulfurtransferase MOCS3"/>
    <property type="match status" value="1"/>
</dbReference>
<keyword evidence="9 11" id="KW-0501">Molybdenum cofactor biosynthesis</keyword>
<evidence type="ECO:0000256" key="4">
    <source>
        <dbReference type="ARBA" id="ARBA00022694"/>
    </source>
</evidence>
<dbReference type="PROSITE" id="PS50206">
    <property type="entry name" value="RHODANESE_3"/>
    <property type="match status" value="1"/>
</dbReference>
<feature type="binding site" evidence="11">
    <location>
        <position position="180"/>
    </location>
    <ligand>
        <name>Zn(2+)</name>
        <dbReference type="ChEBI" id="CHEBI:29105"/>
    </ligand>
</feature>
<feature type="binding site" evidence="11">
    <location>
        <position position="92"/>
    </location>
    <ligand>
        <name>ATP</name>
        <dbReference type="ChEBI" id="CHEBI:30616"/>
    </ligand>
</feature>
<dbReference type="InterPro" id="IPR036873">
    <property type="entry name" value="Rhodanese-like_dom_sf"/>
</dbReference>
<protein>
    <recommendedName>
        <fullName evidence="11">Adenylyltransferase and sulfurtransferase MOCS3 homolog</fullName>
    </recommendedName>
    <alternativeName>
        <fullName evidence="11">UBA4 homolog</fullName>
    </alternativeName>
    <alternativeName>
        <fullName evidence="11">Ubiquitin-like protein activator 4 homolog</fullName>
    </alternativeName>
    <domain>
        <recommendedName>
            <fullName evidence="11">Adenylyltransferase</fullName>
            <ecNumber evidence="11">2.7.7.-</ecNumber>
        </recommendedName>
    </domain>
    <domain>
        <recommendedName>
            <fullName evidence="11">Sulfurtransferase</fullName>
            <ecNumber evidence="11">2.8.1.-</ecNumber>
        </recommendedName>
    </domain>
</protein>
<dbReference type="GO" id="GO:0004792">
    <property type="term" value="F:thiosulfate-cyanide sulfurtransferase activity"/>
    <property type="evidence" value="ECO:0007669"/>
    <property type="project" value="TreeGrafter"/>
</dbReference>
<keyword evidence="6 11" id="KW-0547">Nucleotide-binding</keyword>
<feature type="binding site" evidence="11">
    <location>
        <position position="68"/>
    </location>
    <ligand>
        <name>ATP</name>
        <dbReference type="ChEBI" id="CHEBI:30616"/>
    </ligand>
</feature>
<dbReference type="EMBL" id="CAJPEV010000146">
    <property type="protein sequence ID" value="CAG0881368.1"/>
    <property type="molecule type" value="Genomic_DNA"/>
</dbReference>
<reference evidence="13" key="1">
    <citation type="submission" date="2020-11" db="EMBL/GenBank/DDBJ databases">
        <authorList>
            <person name="Tran Van P."/>
        </authorList>
    </citation>
    <scope>NUCLEOTIDE SEQUENCE</scope>
</reference>
<dbReference type="Gene3D" id="3.40.50.720">
    <property type="entry name" value="NAD(P)-binding Rossmann-like Domain"/>
    <property type="match status" value="1"/>
</dbReference>
<dbReference type="InterPro" id="IPR001763">
    <property type="entry name" value="Rhodanese-like_dom"/>
</dbReference>
<evidence type="ECO:0000256" key="7">
    <source>
        <dbReference type="ARBA" id="ARBA00022833"/>
    </source>
</evidence>
<keyword evidence="3 11" id="KW-0808">Transferase</keyword>
<evidence type="ECO:0000256" key="1">
    <source>
        <dbReference type="ARBA" id="ARBA00004514"/>
    </source>
</evidence>
<keyword evidence="2 11" id="KW-0963">Cytoplasm</keyword>
<dbReference type="GO" id="GO:0006777">
    <property type="term" value="P:Mo-molybdopterin cofactor biosynthetic process"/>
    <property type="evidence" value="ECO:0007669"/>
    <property type="project" value="UniProtKB-UniRule"/>
</dbReference>
<keyword evidence="5 11" id="KW-0479">Metal-binding</keyword>
<dbReference type="InterPro" id="IPR000594">
    <property type="entry name" value="ThiF_NAD_FAD-bd"/>
</dbReference>
<comment type="subcellular location">
    <subcellularLocation>
        <location evidence="1">Cytoplasm</location>
        <location evidence="1">Cytosol</location>
    </subcellularLocation>
</comment>
<comment type="pathway">
    <text evidence="11">tRNA modification; 5-methoxycarbonylmethyl-2-thiouridine-tRNA biosynthesis.</text>
</comment>
<comment type="cofactor">
    <cofactor evidence="11">
        <name>Zn(2+)</name>
        <dbReference type="ChEBI" id="CHEBI:29105"/>
    </cofactor>
    <text evidence="11">Binds 1 zinc ion per subunit.</text>
</comment>
<dbReference type="EMBL" id="LR899663">
    <property type="protein sequence ID" value="CAD7241541.1"/>
    <property type="molecule type" value="Genomic_DNA"/>
</dbReference>
<accession>A0A7R8X075</accession>
<dbReference type="GO" id="GO:0005829">
    <property type="term" value="C:cytosol"/>
    <property type="evidence" value="ECO:0007669"/>
    <property type="project" value="UniProtKB-SubCell"/>
</dbReference>
<evidence type="ECO:0000256" key="2">
    <source>
        <dbReference type="ARBA" id="ARBA00022490"/>
    </source>
</evidence>
<dbReference type="Pfam" id="PF00899">
    <property type="entry name" value="ThiF"/>
    <property type="match status" value="1"/>
</dbReference>
<dbReference type="InterPro" id="IPR028885">
    <property type="entry name" value="MOCS3/Uba4"/>
</dbReference>
<dbReference type="FunFam" id="3.40.250.10:FF:000014">
    <property type="entry name" value="Adenylyltransferase and sulfurtransferase MOCS3"/>
    <property type="match status" value="1"/>
</dbReference>
<dbReference type="OrthoDB" id="10261062at2759"/>
<evidence type="ECO:0000256" key="5">
    <source>
        <dbReference type="ARBA" id="ARBA00022723"/>
    </source>
</evidence>
<evidence type="ECO:0000256" key="8">
    <source>
        <dbReference type="ARBA" id="ARBA00022840"/>
    </source>
</evidence>
<evidence type="ECO:0000313" key="13">
    <source>
        <dbReference type="EMBL" id="CAD7241541.1"/>
    </source>
</evidence>
<evidence type="ECO:0000256" key="9">
    <source>
        <dbReference type="ARBA" id="ARBA00023150"/>
    </source>
</evidence>
<dbReference type="InterPro" id="IPR045886">
    <property type="entry name" value="ThiF/MoeB/HesA"/>
</dbReference>
<dbReference type="SMART" id="SM00450">
    <property type="entry name" value="RHOD"/>
    <property type="match status" value="1"/>
</dbReference>
<dbReference type="HAMAP" id="MF_03049">
    <property type="entry name" value="MOCS3_Uba4"/>
    <property type="match status" value="1"/>
</dbReference>
<comment type="similarity">
    <text evidence="11">In the N-terminal section; belongs to the HesA/MoeB/ThiF family. UBA4 subfamily.</text>
</comment>
<dbReference type="GO" id="GO:0005524">
    <property type="term" value="F:ATP binding"/>
    <property type="evidence" value="ECO:0007669"/>
    <property type="project" value="UniProtKB-KW"/>
</dbReference>
<keyword evidence="10 11" id="KW-0511">Multifunctional enzyme</keyword>
<dbReference type="EC" id="2.8.1.-" evidence="11"/>
<feature type="binding site" evidence="11">
    <location>
        <position position="47"/>
    </location>
    <ligand>
        <name>ATP</name>
        <dbReference type="ChEBI" id="CHEBI:30616"/>
    </ligand>
</feature>
<dbReference type="Proteomes" id="UP000677054">
    <property type="component" value="Unassembled WGS sequence"/>
</dbReference>
<evidence type="ECO:0000313" key="14">
    <source>
        <dbReference type="Proteomes" id="UP000677054"/>
    </source>
</evidence>
<comment type="function">
    <text evidence="11">Plays a central role in 2-thiolation of mcm(5)S(2)U at tRNA wobble positions of cytosolic tRNA(Lys), tRNA(Glu) and tRNA(Gln). Acts by mediating the C-terminal thiocarboxylation of the sulfur carrier URM1. Its N-terminus first activates URM1 as acyl-adenylate (-COAMP), then the persulfide sulfur on the catalytic cysteine is transferred to URM1 to form thiocarboxylation (-COSH) of its C-terminus. The reaction probably involves hydrogen sulfide that is generated from the persulfide intermediate and that acts as nucleophile towards URM1. Subsequently, a transient disulfide bond is formed. Does not use thiosulfate as sulfur donor; NFS1 probably acting as a sulfur donor for thiocarboxylation reactions.</text>
</comment>
<dbReference type="GO" id="GO:0002143">
    <property type="term" value="P:tRNA wobble position uridine thiolation"/>
    <property type="evidence" value="ECO:0007669"/>
    <property type="project" value="InterPro"/>
</dbReference>
<dbReference type="EC" id="2.7.7.-" evidence="11"/>
<dbReference type="InterPro" id="IPR035985">
    <property type="entry name" value="Ubiquitin-activating_enz"/>
</dbReference>
<feature type="binding site" evidence="11">
    <location>
        <position position="255"/>
    </location>
    <ligand>
        <name>Zn(2+)</name>
        <dbReference type="ChEBI" id="CHEBI:29105"/>
    </ligand>
</feature>
<feature type="binding site" evidence="11">
    <location>
        <begin position="136"/>
        <end position="137"/>
    </location>
    <ligand>
        <name>ATP</name>
        <dbReference type="ChEBI" id="CHEBI:30616"/>
    </ligand>
</feature>